<dbReference type="PRINTS" id="PR00950">
    <property type="entry name" value="TYPE3IMSPROT"/>
</dbReference>
<feature type="transmembrane region" description="Helical" evidence="12">
    <location>
        <begin position="94"/>
        <end position="118"/>
    </location>
</feature>
<evidence type="ECO:0000256" key="4">
    <source>
        <dbReference type="ARBA" id="ARBA00022448"/>
    </source>
</evidence>
<accession>A0ABT1N9R2</accession>
<dbReference type="InterPro" id="IPR006135">
    <property type="entry name" value="T3SS_substrate_exporter"/>
</dbReference>
<evidence type="ECO:0000313" key="14">
    <source>
        <dbReference type="Proteomes" id="UP001651880"/>
    </source>
</evidence>
<dbReference type="Pfam" id="PF01312">
    <property type="entry name" value="Bac_export_2"/>
    <property type="match status" value="1"/>
</dbReference>
<evidence type="ECO:0000256" key="9">
    <source>
        <dbReference type="ARBA" id="ARBA00022989"/>
    </source>
</evidence>
<dbReference type="PANTHER" id="PTHR30531">
    <property type="entry name" value="FLAGELLAR BIOSYNTHETIC PROTEIN FLHB"/>
    <property type="match status" value="1"/>
</dbReference>
<dbReference type="Proteomes" id="UP001651880">
    <property type="component" value="Unassembled WGS sequence"/>
</dbReference>
<keyword evidence="6 12" id="KW-0812">Transmembrane</keyword>
<keyword evidence="13" id="KW-0969">Cilium</keyword>
<sequence length="361" mass="41245">MRRFVINLTLFSEEKTEKATPKRRREAREKGQVAKSREVVSAVLLLLMFWCIKTLSGFIYDNLAFIMNKFLTIFSNVDGLYEAKNLHNIFIQSVWAFMVIIFPILGVAALASLIANYLQVGFIFSFKPLTPNFNKLNPLEGIKRVFSKNSLVELIKASLKILLIGYFIYDFLRDNYLMISKLIYMDINSSVSFIGNAIITIGMRASAVLLVLAVFDYGYQLWDFEKNLKMSKQEIKEEYKQVEGNPQVKSKIKEKQRQLSLRRMMAEIPKADVIITNPTHYAIAIRYDSEISDAPIVIAKGKDLIAHRIKDAAKQSNVPVVENKPLAQALYKTTEIGQQVPVEMYQAVAELLAFVYSLKNK</sequence>
<feature type="transmembrane region" description="Helical" evidence="12">
    <location>
        <begin position="151"/>
        <end position="169"/>
    </location>
</feature>
<feature type="transmembrane region" description="Helical" evidence="12">
    <location>
        <begin position="39"/>
        <end position="60"/>
    </location>
</feature>
<evidence type="ECO:0000256" key="2">
    <source>
        <dbReference type="ARBA" id="ARBA00010690"/>
    </source>
</evidence>
<keyword evidence="9 12" id="KW-1133">Transmembrane helix</keyword>
<comment type="caution">
    <text evidence="13">The sequence shown here is derived from an EMBL/GenBank/DDBJ whole genome shotgun (WGS) entry which is preliminary data.</text>
</comment>
<name>A0ABT1N9R2_9FIRM</name>
<evidence type="ECO:0000256" key="8">
    <source>
        <dbReference type="ARBA" id="ARBA00022927"/>
    </source>
</evidence>
<evidence type="ECO:0000256" key="1">
    <source>
        <dbReference type="ARBA" id="ARBA00004651"/>
    </source>
</evidence>
<evidence type="ECO:0000256" key="11">
    <source>
        <dbReference type="ARBA" id="ARBA00023225"/>
    </source>
</evidence>
<keyword evidence="8 12" id="KW-0653">Protein transport</keyword>
<keyword evidence="13" id="KW-0966">Cell projection</keyword>
<reference evidence="13 14" key="1">
    <citation type="submission" date="2021-10" db="EMBL/GenBank/DDBJ databases">
        <title>Lutispora strain m25 sp. nov., a thermophilic, non-spore-forming bacterium isolated from a lab-scale methanogenic bioreactor digesting anaerobic sludge.</title>
        <authorList>
            <person name="El Houari A."/>
            <person name="Mcdonald J."/>
        </authorList>
    </citation>
    <scope>NUCLEOTIDE SEQUENCE [LARGE SCALE GENOMIC DNA]</scope>
    <source>
        <strain evidence="14">m25</strain>
    </source>
</reference>
<dbReference type="NCBIfam" id="TIGR00328">
    <property type="entry name" value="flhB"/>
    <property type="match status" value="1"/>
</dbReference>
<feature type="transmembrane region" description="Helical" evidence="12">
    <location>
        <begin position="189"/>
        <end position="215"/>
    </location>
</feature>
<evidence type="ECO:0000256" key="7">
    <source>
        <dbReference type="ARBA" id="ARBA00022795"/>
    </source>
</evidence>
<evidence type="ECO:0000256" key="10">
    <source>
        <dbReference type="ARBA" id="ARBA00023136"/>
    </source>
</evidence>
<keyword evidence="14" id="KW-1185">Reference proteome</keyword>
<gene>
    <name evidence="12 13" type="primary">flhB</name>
    <name evidence="13" type="ORF">LJD61_00260</name>
</gene>
<proteinExistence type="inferred from homology"/>
<organism evidence="13 14">
    <name type="scientific">Lutispora saccharofermentans</name>
    <dbReference type="NCBI Taxonomy" id="3024236"/>
    <lineage>
        <taxon>Bacteria</taxon>
        <taxon>Bacillati</taxon>
        <taxon>Bacillota</taxon>
        <taxon>Clostridia</taxon>
        <taxon>Lutisporales</taxon>
        <taxon>Lutisporaceae</taxon>
        <taxon>Lutispora</taxon>
    </lineage>
</organism>
<keyword evidence="5 12" id="KW-1003">Cell membrane</keyword>
<comment type="similarity">
    <text evidence="2 12">Belongs to the type III secretion exporter family.</text>
</comment>
<dbReference type="EMBL" id="JAJEKE010000001">
    <property type="protein sequence ID" value="MCQ1527983.1"/>
    <property type="molecule type" value="Genomic_DNA"/>
</dbReference>
<keyword evidence="4 12" id="KW-0813">Transport</keyword>
<comment type="subcellular location">
    <subcellularLocation>
        <location evidence="1">Cell membrane</location>
        <topology evidence="1">Multi-pass membrane protein</topology>
    </subcellularLocation>
</comment>
<keyword evidence="7 12" id="KW-1005">Bacterial flagellum biogenesis</keyword>
<keyword evidence="11 12" id="KW-1006">Bacterial flagellum protein export</keyword>
<evidence type="ECO:0000313" key="13">
    <source>
        <dbReference type="EMBL" id="MCQ1527983.1"/>
    </source>
</evidence>
<keyword evidence="13" id="KW-0282">Flagellum</keyword>
<dbReference type="RefSeq" id="WP_255225499.1">
    <property type="nucleotide sequence ID" value="NZ_JAJEKE010000001.1"/>
</dbReference>
<dbReference type="InterPro" id="IPR006136">
    <property type="entry name" value="FlhB"/>
</dbReference>
<evidence type="ECO:0000256" key="6">
    <source>
        <dbReference type="ARBA" id="ARBA00022692"/>
    </source>
</evidence>
<protein>
    <recommendedName>
        <fullName evidence="3 12">Flagellar biosynthetic protein FlhB</fullName>
    </recommendedName>
</protein>
<evidence type="ECO:0000256" key="3">
    <source>
        <dbReference type="ARBA" id="ARBA00021622"/>
    </source>
</evidence>
<evidence type="ECO:0000256" key="12">
    <source>
        <dbReference type="RuleBase" id="RU364091"/>
    </source>
</evidence>
<dbReference type="PANTHER" id="PTHR30531:SF12">
    <property type="entry name" value="FLAGELLAR BIOSYNTHETIC PROTEIN FLHB"/>
    <property type="match status" value="1"/>
</dbReference>
<dbReference type="InterPro" id="IPR029025">
    <property type="entry name" value="T3SS_substrate_exporter_C"/>
</dbReference>
<keyword evidence="10 12" id="KW-0472">Membrane</keyword>
<evidence type="ECO:0000256" key="5">
    <source>
        <dbReference type="ARBA" id="ARBA00022475"/>
    </source>
</evidence>
<dbReference type="Gene3D" id="3.40.1690.10">
    <property type="entry name" value="secretion proteins EscU"/>
    <property type="match status" value="1"/>
</dbReference>
<comment type="function">
    <text evidence="12">Required for formation of the rod structure in the basal body of the flagellar apparatus. Together with FliI and FliH, may constitute the export apparatus of flagellin.</text>
</comment>
<dbReference type="SUPFAM" id="SSF160544">
    <property type="entry name" value="EscU C-terminal domain-like"/>
    <property type="match status" value="1"/>
</dbReference>
<dbReference type="Gene3D" id="6.10.250.2080">
    <property type="match status" value="1"/>
</dbReference>